<feature type="transmembrane region" description="Helical" evidence="1">
    <location>
        <begin position="76"/>
        <end position="98"/>
    </location>
</feature>
<name>A0AAT9FN48_9BACT</name>
<accession>A0AAT9FN48</accession>
<keyword evidence="1" id="KW-0812">Transmembrane</keyword>
<evidence type="ECO:0000256" key="1">
    <source>
        <dbReference type="SAM" id="Phobius"/>
    </source>
</evidence>
<keyword evidence="1" id="KW-1133">Transmembrane helix</keyword>
<protein>
    <submittedName>
        <fullName evidence="2">Uncharacterized protein</fullName>
    </submittedName>
</protein>
<keyword evidence="1" id="KW-0472">Membrane</keyword>
<gene>
    <name evidence="2" type="ORF">NT6N_24560</name>
</gene>
<reference evidence="2" key="1">
    <citation type="submission" date="2024-07" db="EMBL/GenBank/DDBJ databases">
        <title>Complete genome sequence of Verrucomicrobiaceae bacterium NT6N.</title>
        <authorList>
            <person name="Huang C."/>
            <person name="Takami H."/>
            <person name="Hamasaki K."/>
        </authorList>
    </citation>
    <scope>NUCLEOTIDE SEQUENCE</scope>
    <source>
        <strain evidence="2">NT6N</strain>
    </source>
</reference>
<evidence type="ECO:0000313" key="2">
    <source>
        <dbReference type="EMBL" id="BDS07416.1"/>
    </source>
</evidence>
<organism evidence="2">
    <name type="scientific">Oceaniferula spumae</name>
    <dbReference type="NCBI Taxonomy" id="2979115"/>
    <lineage>
        <taxon>Bacteria</taxon>
        <taxon>Pseudomonadati</taxon>
        <taxon>Verrucomicrobiota</taxon>
        <taxon>Verrucomicrobiia</taxon>
        <taxon>Verrucomicrobiales</taxon>
        <taxon>Verrucomicrobiaceae</taxon>
        <taxon>Oceaniferula</taxon>
    </lineage>
</organism>
<proteinExistence type="predicted"/>
<dbReference type="EMBL" id="AP026866">
    <property type="protein sequence ID" value="BDS07416.1"/>
    <property type="molecule type" value="Genomic_DNA"/>
</dbReference>
<feature type="transmembrane region" description="Helical" evidence="1">
    <location>
        <begin position="35"/>
        <end position="64"/>
    </location>
</feature>
<dbReference type="AlphaFoldDB" id="A0AAT9FN48"/>
<feature type="transmembrane region" description="Helical" evidence="1">
    <location>
        <begin position="6"/>
        <end position="23"/>
    </location>
</feature>
<sequence>MKCIQIGLLVAVIGMTVWPHLYWRHKAKSYDAKQWLFSSLGFWAGTGGLCLFISSILLLVLLIIGSGIFPLFHSAWIAPVWLSVLGLVVWCYILWWAIWCRRGISKNVAEQGGADDR</sequence>
<dbReference type="KEGG" id="osu:NT6N_24560"/>